<reference evidence="1 2" key="1">
    <citation type="journal article" date="2019" name="Sci. Data">
        <title>Hybrid genome assembly and annotation of Danionella translucida.</title>
        <authorList>
            <person name="Kadobianskyi M."/>
            <person name="Schulze L."/>
            <person name="Schuelke M."/>
            <person name="Judkewitz B."/>
        </authorList>
    </citation>
    <scope>NUCLEOTIDE SEQUENCE [LARGE SCALE GENOMIC DNA]</scope>
    <source>
        <strain evidence="1 2">Bolton</strain>
    </source>
</reference>
<dbReference type="Proteomes" id="UP000316079">
    <property type="component" value="Unassembled WGS sequence"/>
</dbReference>
<protein>
    <submittedName>
        <fullName evidence="1">Uncharacterized protein</fullName>
    </submittedName>
</protein>
<comment type="caution">
    <text evidence="1">The sequence shown here is derived from an EMBL/GenBank/DDBJ whole genome shotgun (WGS) entry which is preliminary data.</text>
</comment>
<dbReference type="AlphaFoldDB" id="A0A553R7W0"/>
<keyword evidence="2" id="KW-1185">Reference proteome</keyword>
<proteinExistence type="predicted"/>
<organism evidence="1 2">
    <name type="scientific">Danionella cerebrum</name>
    <dbReference type="NCBI Taxonomy" id="2873325"/>
    <lineage>
        <taxon>Eukaryota</taxon>
        <taxon>Metazoa</taxon>
        <taxon>Chordata</taxon>
        <taxon>Craniata</taxon>
        <taxon>Vertebrata</taxon>
        <taxon>Euteleostomi</taxon>
        <taxon>Actinopterygii</taxon>
        <taxon>Neopterygii</taxon>
        <taxon>Teleostei</taxon>
        <taxon>Ostariophysi</taxon>
        <taxon>Cypriniformes</taxon>
        <taxon>Danionidae</taxon>
        <taxon>Danioninae</taxon>
        <taxon>Danionella</taxon>
    </lineage>
</organism>
<dbReference type="EMBL" id="SRMA01025180">
    <property type="protein sequence ID" value="TRY98267.1"/>
    <property type="molecule type" value="Genomic_DNA"/>
</dbReference>
<accession>A0A553R7W0</accession>
<gene>
    <name evidence="1" type="ORF">DNTS_000611</name>
</gene>
<evidence type="ECO:0000313" key="1">
    <source>
        <dbReference type="EMBL" id="TRY98267.1"/>
    </source>
</evidence>
<evidence type="ECO:0000313" key="2">
    <source>
        <dbReference type="Proteomes" id="UP000316079"/>
    </source>
</evidence>
<name>A0A553R7W0_9TELE</name>
<feature type="non-terminal residue" evidence="1">
    <location>
        <position position="116"/>
    </location>
</feature>
<sequence>MSTQGKEGNESYYKKFCADMSLDPVEKTQQPLVSTRGMLAAPCVLRRSAQIFVSSFTGSLTLTPWYSLDVGTPDSAAEKRKWCVDILSEVEVPVSGRLNKSVREKSDRTPAFTYIY</sequence>